<evidence type="ECO:0000256" key="2">
    <source>
        <dbReference type="SAM" id="Phobius"/>
    </source>
</evidence>
<name>A0A7W5BUX5_9GAMM</name>
<keyword evidence="2" id="KW-0472">Membrane</keyword>
<dbReference type="RefSeq" id="WP_183385986.1">
    <property type="nucleotide sequence ID" value="NZ_JACHXM010000001.1"/>
</dbReference>
<evidence type="ECO:0000313" key="4">
    <source>
        <dbReference type="Proteomes" id="UP000525987"/>
    </source>
</evidence>
<feature type="region of interest" description="Disordered" evidence="1">
    <location>
        <begin position="81"/>
        <end position="136"/>
    </location>
</feature>
<feature type="transmembrane region" description="Helical" evidence="2">
    <location>
        <begin position="39"/>
        <end position="70"/>
    </location>
</feature>
<keyword evidence="4" id="KW-1185">Reference proteome</keyword>
<sequence length="136" mass="16083">MTDRRQGRDQNAAWLAAEQWRERARRARPTRGMSGPRMILTWLLFGAMMIVGTLIGLVFLLIGWLMLPFLRHRMKKRMERMRADQAQDVGGGTSYRETHYQETHYRQSRGRDERTGKRERDVLEGDYEVKDRDGVD</sequence>
<feature type="compositionally biased region" description="Basic and acidic residues" evidence="1">
    <location>
        <begin position="96"/>
        <end position="136"/>
    </location>
</feature>
<organism evidence="3 4">
    <name type="scientific">Halomonas organivorans</name>
    <dbReference type="NCBI Taxonomy" id="257772"/>
    <lineage>
        <taxon>Bacteria</taxon>
        <taxon>Pseudomonadati</taxon>
        <taxon>Pseudomonadota</taxon>
        <taxon>Gammaproteobacteria</taxon>
        <taxon>Oceanospirillales</taxon>
        <taxon>Halomonadaceae</taxon>
        <taxon>Halomonas</taxon>
    </lineage>
</organism>
<keyword evidence="2" id="KW-0812">Transmembrane</keyword>
<gene>
    <name evidence="3" type="ORF">FHR96_000431</name>
</gene>
<protein>
    <submittedName>
        <fullName evidence="3">Uncharacterized protein</fullName>
    </submittedName>
</protein>
<keyword evidence="2" id="KW-1133">Transmembrane helix</keyword>
<evidence type="ECO:0000256" key="1">
    <source>
        <dbReference type="SAM" id="MobiDB-lite"/>
    </source>
</evidence>
<reference evidence="3 4" key="1">
    <citation type="submission" date="2020-08" db="EMBL/GenBank/DDBJ databases">
        <title>Genomic Encyclopedia of Type Strains, Phase III (KMG-III): the genomes of soil and plant-associated and newly described type strains.</title>
        <authorList>
            <person name="Whitman W."/>
        </authorList>
    </citation>
    <scope>NUCLEOTIDE SEQUENCE [LARGE SCALE GENOMIC DNA]</scope>
    <source>
        <strain evidence="3 4">CECT 5995</strain>
    </source>
</reference>
<accession>A0A7W5BUX5</accession>
<dbReference type="AlphaFoldDB" id="A0A7W5BUX5"/>
<comment type="caution">
    <text evidence="3">The sequence shown here is derived from an EMBL/GenBank/DDBJ whole genome shotgun (WGS) entry which is preliminary data.</text>
</comment>
<dbReference type="Proteomes" id="UP000525987">
    <property type="component" value="Unassembled WGS sequence"/>
</dbReference>
<dbReference type="EMBL" id="JACHXM010000001">
    <property type="protein sequence ID" value="MBB3139585.1"/>
    <property type="molecule type" value="Genomic_DNA"/>
</dbReference>
<evidence type="ECO:0000313" key="3">
    <source>
        <dbReference type="EMBL" id="MBB3139585.1"/>
    </source>
</evidence>
<proteinExistence type="predicted"/>